<feature type="non-terminal residue" evidence="1">
    <location>
        <position position="1"/>
    </location>
</feature>
<sequence length="87" mass="9852">KLRLEETSNEKEVSNLDINFLIGCNIARACGIMLSLHEQNKMTFQKIRRLHANSFEAYLAHFTLLSYFDTALDGLTTSTLGDIEFAP</sequence>
<gene>
    <name evidence="1" type="ORF">DERYTH_LOCUS19854</name>
</gene>
<proteinExistence type="predicted"/>
<protein>
    <submittedName>
        <fullName evidence="1">17442_t:CDS:1</fullName>
    </submittedName>
</protein>
<dbReference type="EMBL" id="CAJVPY010022422">
    <property type="protein sequence ID" value="CAG8782802.1"/>
    <property type="molecule type" value="Genomic_DNA"/>
</dbReference>
<organism evidence="1 2">
    <name type="scientific">Dentiscutata erythropus</name>
    <dbReference type="NCBI Taxonomy" id="1348616"/>
    <lineage>
        <taxon>Eukaryota</taxon>
        <taxon>Fungi</taxon>
        <taxon>Fungi incertae sedis</taxon>
        <taxon>Mucoromycota</taxon>
        <taxon>Glomeromycotina</taxon>
        <taxon>Glomeromycetes</taxon>
        <taxon>Diversisporales</taxon>
        <taxon>Gigasporaceae</taxon>
        <taxon>Dentiscutata</taxon>
    </lineage>
</organism>
<comment type="caution">
    <text evidence="1">The sequence shown here is derived from an EMBL/GenBank/DDBJ whole genome shotgun (WGS) entry which is preliminary data.</text>
</comment>
<keyword evidence="2" id="KW-1185">Reference proteome</keyword>
<dbReference type="AlphaFoldDB" id="A0A9N9JK92"/>
<name>A0A9N9JK92_9GLOM</name>
<feature type="non-terminal residue" evidence="1">
    <location>
        <position position="87"/>
    </location>
</feature>
<reference evidence="1" key="1">
    <citation type="submission" date="2021-06" db="EMBL/GenBank/DDBJ databases">
        <authorList>
            <person name="Kallberg Y."/>
            <person name="Tangrot J."/>
            <person name="Rosling A."/>
        </authorList>
    </citation>
    <scope>NUCLEOTIDE SEQUENCE</scope>
    <source>
        <strain evidence="1">MA453B</strain>
    </source>
</reference>
<evidence type="ECO:0000313" key="2">
    <source>
        <dbReference type="Proteomes" id="UP000789405"/>
    </source>
</evidence>
<dbReference type="OrthoDB" id="2387250at2759"/>
<accession>A0A9N9JK92</accession>
<dbReference type="Proteomes" id="UP000789405">
    <property type="component" value="Unassembled WGS sequence"/>
</dbReference>
<evidence type="ECO:0000313" key="1">
    <source>
        <dbReference type="EMBL" id="CAG8782802.1"/>
    </source>
</evidence>